<gene>
    <name evidence="1" type="ORF">UMAG_03395</name>
</gene>
<dbReference type="KEGG" id="uma:UMAG_03395"/>
<reference evidence="1 2" key="1">
    <citation type="journal article" date="2006" name="Nature">
        <title>Insights from the genome of the biotrophic fungal plant pathogen Ustilago maydis.</title>
        <authorList>
            <person name="Kamper J."/>
            <person name="Kahmann R."/>
            <person name="Bolker M."/>
            <person name="Ma L.J."/>
            <person name="Brefort T."/>
            <person name="Saville B.J."/>
            <person name="Banuett F."/>
            <person name="Kronstad J.W."/>
            <person name="Gold S.E."/>
            <person name="Muller O."/>
            <person name="Perlin M.H."/>
            <person name="Wosten H.A."/>
            <person name="de Vries R."/>
            <person name="Ruiz-Herrera J."/>
            <person name="Reynaga-Pena C.G."/>
            <person name="Snetselaar K."/>
            <person name="McCann M."/>
            <person name="Perez-Martin J."/>
            <person name="Feldbrugge M."/>
            <person name="Basse C.W."/>
            <person name="Steinberg G."/>
            <person name="Ibeas J.I."/>
            <person name="Holloman W."/>
            <person name="Guzman P."/>
            <person name="Farman M."/>
            <person name="Stajich J.E."/>
            <person name="Sentandreu R."/>
            <person name="Gonzalez-Prieto J.M."/>
            <person name="Kennell J.C."/>
            <person name="Molina L."/>
            <person name="Schirawski J."/>
            <person name="Mendoza-Mendoza A."/>
            <person name="Greilinger D."/>
            <person name="Munch K."/>
            <person name="Rossel N."/>
            <person name="Scherer M."/>
            <person name="Vranes M."/>
            <person name="Ladendorf O."/>
            <person name="Vincon V."/>
            <person name="Fuchs U."/>
            <person name="Sandrock B."/>
            <person name="Meng S."/>
            <person name="Ho E.C."/>
            <person name="Cahill M.J."/>
            <person name="Boyce K.J."/>
            <person name="Klose J."/>
            <person name="Klosterman S.J."/>
            <person name="Deelstra H.J."/>
            <person name="Ortiz-Castellanos L."/>
            <person name="Li W."/>
            <person name="Sanchez-Alonso P."/>
            <person name="Schreier P.H."/>
            <person name="Hauser-Hahn I."/>
            <person name="Vaupel M."/>
            <person name="Koopmann E."/>
            <person name="Friedrich G."/>
            <person name="Voss H."/>
            <person name="Schluter T."/>
            <person name="Margolis J."/>
            <person name="Platt D."/>
            <person name="Swimmer C."/>
            <person name="Gnirke A."/>
            <person name="Chen F."/>
            <person name="Vysotskaia V."/>
            <person name="Mannhaupt G."/>
            <person name="Guldener U."/>
            <person name="Munsterkotter M."/>
            <person name="Haase D."/>
            <person name="Oesterheld M."/>
            <person name="Mewes H.W."/>
            <person name="Mauceli E.W."/>
            <person name="DeCaprio D."/>
            <person name="Wade C.M."/>
            <person name="Butler J."/>
            <person name="Young S."/>
            <person name="Jaffe D.B."/>
            <person name="Calvo S."/>
            <person name="Nusbaum C."/>
            <person name="Galagan J."/>
            <person name="Birren B.W."/>
        </authorList>
    </citation>
    <scope>NUCLEOTIDE SEQUENCE [LARGE SCALE GENOMIC DNA]</scope>
    <source>
        <strain evidence="2">DSM 14603 / FGSC 9021 / UM521</strain>
    </source>
</reference>
<dbReference type="RefSeq" id="XP_011389871.1">
    <property type="nucleotide sequence ID" value="XM_011391569.1"/>
</dbReference>
<dbReference type="Proteomes" id="UP000000561">
    <property type="component" value="Chromosome 9"/>
</dbReference>
<dbReference type="VEuPathDB" id="FungiDB:UMAG_03395"/>
<dbReference type="InParanoid" id="A0A0D1DXF6"/>
<dbReference type="GeneID" id="23563858"/>
<proteinExistence type="predicted"/>
<keyword evidence="2" id="KW-1185">Reference proteome</keyword>
<dbReference type="AlphaFoldDB" id="A0A0D1DXF6"/>
<name>A0A0D1DXF6_MYCMD</name>
<accession>A0A0D1DXF6</accession>
<evidence type="ECO:0000313" key="1">
    <source>
        <dbReference type="EMBL" id="KIS68296.1"/>
    </source>
</evidence>
<protein>
    <submittedName>
        <fullName evidence="1">Uncharacterized protein</fullName>
    </submittedName>
</protein>
<evidence type="ECO:0000313" key="2">
    <source>
        <dbReference type="Proteomes" id="UP000000561"/>
    </source>
</evidence>
<sequence>MISKSPPAHERWQEPIGRYIQAAQRLEPKIDGDVFTLYAARHSEPKFALQAHIQVRQMLSSLSAAPSWWFEAVCASGGLKQQQQQQQQAYLSRHSIGQGLLS</sequence>
<organism evidence="1 2">
    <name type="scientific">Mycosarcoma maydis</name>
    <name type="common">Corn smut fungus</name>
    <name type="synonym">Ustilago maydis</name>
    <dbReference type="NCBI Taxonomy" id="5270"/>
    <lineage>
        <taxon>Eukaryota</taxon>
        <taxon>Fungi</taxon>
        <taxon>Dikarya</taxon>
        <taxon>Basidiomycota</taxon>
        <taxon>Ustilaginomycotina</taxon>
        <taxon>Ustilaginomycetes</taxon>
        <taxon>Ustilaginales</taxon>
        <taxon>Ustilaginaceae</taxon>
        <taxon>Mycosarcoma</taxon>
    </lineage>
</organism>
<dbReference type="EMBL" id="CM003148">
    <property type="protein sequence ID" value="KIS68296.1"/>
    <property type="molecule type" value="Genomic_DNA"/>
</dbReference>